<name>A0A1H9VYD3_9BACI</name>
<dbReference type="STRING" id="1601833.SAMN05518684_11355"/>
<reference evidence="2" key="1">
    <citation type="submission" date="2016-10" db="EMBL/GenBank/DDBJ databases">
        <authorList>
            <person name="Varghese N."/>
            <person name="Submissions S."/>
        </authorList>
    </citation>
    <scope>NUCLEOTIDE SEQUENCE [LARGE SCALE GENOMIC DNA]</scope>
    <source>
        <strain evidence="2">S9</strain>
    </source>
</reference>
<keyword evidence="2" id="KW-1185">Reference proteome</keyword>
<dbReference type="Proteomes" id="UP000198571">
    <property type="component" value="Unassembled WGS sequence"/>
</dbReference>
<protein>
    <submittedName>
        <fullName evidence="1">Uncharacterized protein</fullName>
    </submittedName>
</protein>
<organism evidence="1 2">
    <name type="scientific">Salipaludibacillus aurantiacus</name>
    <dbReference type="NCBI Taxonomy" id="1601833"/>
    <lineage>
        <taxon>Bacteria</taxon>
        <taxon>Bacillati</taxon>
        <taxon>Bacillota</taxon>
        <taxon>Bacilli</taxon>
        <taxon>Bacillales</taxon>
        <taxon>Bacillaceae</taxon>
    </lineage>
</organism>
<sequence>MVCLAVDSGKSCTLSLTKNPANRLPGSPMKRYEWVVTEAVLPMSSPFLARGLNLALKNLSVGGS</sequence>
<evidence type="ECO:0000313" key="2">
    <source>
        <dbReference type="Proteomes" id="UP000198571"/>
    </source>
</evidence>
<dbReference type="AlphaFoldDB" id="A0A1H9VYD3"/>
<evidence type="ECO:0000313" key="1">
    <source>
        <dbReference type="EMBL" id="SES26534.1"/>
    </source>
</evidence>
<gene>
    <name evidence="1" type="ORF">SAMN05518684_11355</name>
</gene>
<accession>A0A1H9VYD3</accession>
<dbReference type="EMBL" id="FOGT01000013">
    <property type="protein sequence ID" value="SES26534.1"/>
    <property type="molecule type" value="Genomic_DNA"/>
</dbReference>
<proteinExistence type="predicted"/>